<accession>A0A0D2J3W3</accession>
<dbReference type="GO" id="GO:0070476">
    <property type="term" value="P:rRNA (guanine-N7)-methylation"/>
    <property type="evidence" value="ECO:0007669"/>
    <property type="project" value="InterPro"/>
</dbReference>
<protein>
    <recommendedName>
        <fullName evidence="2">Methyltransferase type 11 domain-containing protein</fullName>
    </recommendedName>
</protein>
<dbReference type="OrthoDB" id="2877at2759"/>
<evidence type="ECO:0000256" key="1">
    <source>
        <dbReference type="SAM" id="MobiDB-lite"/>
    </source>
</evidence>
<feature type="compositionally biased region" description="Gly residues" evidence="1">
    <location>
        <begin position="563"/>
        <end position="579"/>
    </location>
</feature>
<evidence type="ECO:0000259" key="2">
    <source>
        <dbReference type="Pfam" id="PF08241"/>
    </source>
</evidence>
<dbReference type="SUPFAM" id="SSF53335">
    <property type="entry name" value="S-adenosyl-L-methionine-dependent methyltransferases"/>
    <property type="match status" value="1"/>
</dbReference>
<proteinExistence type="predicted"/>
<dbReference type="Gene3D" id="3.40.50.150">
    <property type="entry name" value="Vaccinia Virus protein VP39"/>
    <property type="match status" value="1"/>
</dbReference>
<feature type="domain" description="Methyltransferase type 11" evidence="2">
    <location>
        <begin position="71"/>
        <end position="160"/>
    </location>
</feature>
<dbReference type="GO" id="GO:0016435">
    <property type="term" value="F:rRNA (guanine) methyltransferase activity"/>
    <property type="evidence" value="ECO:0007669"/>
    <property type="project" value="InterPro"/>
</dbReference>
<dbReference type="STRING" id="145388.A0A0D2J3W3"/>
<dbReference type="InterPro" id="IPR039769">
    <property type="entry name" value="Bud23-like"/>
</dbReference>
<evidence type="ECO:0000313" key="4">
    <source>
        <dbReference type="Proteomes" id="UP000054498"/>
    </source>
</evidence>
<feature type="region of interest" description="Disordered" evidence="1">
    <location>
        <begin position="162"/>
        <end position="248"/>
    </location>
</feature>
<feature type="region of interest" description="Disordered" evidence="1">
    <location>
        <begin position="647"/>
        <end position="682"/>
    </location>
</feature>
<dbReference type="GeneID" id="25730820"/>
<evidence type="ECO:0000313" key="3">
    <source>
        <dbReference type="EMBL" id="KIY94597.1"/>
    </source>
</evidence>
<dbReference type="RefSeq" id="XP_013893617.1">
    <property type="nucleotide sequence ID" value="XM_014038163.1"/>
</dbReference>
<name>A0A0D2J3W3_9CHLO</name>
<feature type="region of interest" description="Disordered" evidence="1">
    <location>
        <begin position="304"/>
        <end position="339"/>
    </location>
</feature>
<feature type="region of interest" description="Disordered" evidence="1">
    <location>
        <begin position="377"/>
        <end position="417"/>
    </location>
</feature>
<sequence length="823" mass="82901">MLYEGVFKRYPEAQSTAEECYAVDAYRYTATNGLVQRQLTERALRLARGSSSGGGISACQPSPWAPGSLVLDVGCGSGLSGAALERDGLVWVGADLSPEMLQLAAPGAVCLSDIGQGLPLRAAAVDAAVSVSAVQWLLQGPDSARRLAAFFRALHSVIRPDSIGPKCGDEQQAGQGQQQQQQQQRQQPQQQQLQQQQPEQEQNLQHQERKTQGQQPQGEQQPDHHHHQQQPDHHHHHHHQQQQQQQHRPPIHAALQVYVPSADAAAMLEGAARTAGFDTALVADWPHRTPARKYYLLLSRRGGGGRGGGSGGGGGGSDGGGGSGGSGGSVSSGHRRGRGGAEVGVDLVTDCACPLAFYVGGTCSANWLGPAARARAGVGGRAARPPRRTGGQRVGGVGEGRAEGEGDGNGADEDADEDAEVCRYVSDHHGRYMRKLLRLTWGGAAARGLLDACLFAEGAVAGAAMGGGRCSVCGAAAAPAVDGRDGDGGGAAGGDGPPAPGCRCPHFKLLVSLESPGASACGEELLLQVAGRADRLACLGIEPGLQAADFELPPSTAESLDVSGGGAAPSGGAPTGGGSARQEAAASSRAARAAAAAAAEAAAAAGKRAGLALCAALGNALPAAVGAAPRLLQCELLTGEGLRRQLRDQRRRCEKQPAKRPRDGGRCRGERAAPGLEPLLPPQPLRPAAGGGAAAQAGAAANTVVDGGPRSSDGGGGGGGSGLSVWAVASDDFLPHAVMLAEGLPVAPAGGAAALVLLGDLLAAARAVGAGTHGLLLLLGPASCTAAAACYPRARGAEAAGVAPGLVAEAAGRLRSRLFGLDG</sequence>
<feature type="compositionally biased region" description="Low complexity" evidence="1">
    <location>
        <begin position="171"/>
        <end position="205"/>
    </location>
</feature>
<dbReference type="Proteomes" id="UP000054498">
    <property type="component" value="Unassembled WGS sequence"/>
</dbReference>
<dbReference type="KEGG" id="mng:MNEG_13365"/>
<dbReference type="PANTHER" id="PTHR12734:SF0">
    <property type="entry name" value="18S RRNA (GUANINE-N(7))-METHYLTRANSFERASE-RELATED"/>
    <property type="match status" value="1"/>
</dbReference>
<dbReference type="InterPro" id="IPR013216">
    <property type="entry name" value="Methyltransf_11"/>
</dbReference>
<keyword evidence="4" id="KW-1185">Reference proteome</keyword>
<reference evidence="3 4" key="1">
    <citation type="journal article" date="2013" name="BMC Genomics">
        <title>Reconstruction of the lipid metabolism for the microalga Monoraphidium neglectum from its genome sequence reveals characteristics suitable for biofuel production.</title>
        <authorList>
            <person name="Bogen C."/>
            <person name="Al-Dilaimi A."/>
            <person name="Albersmeier A."/>
            <person name="Wichmann J."/>
            <person name="Grundmann M."/>
            <person name="Rupp O."/>
            <person name="Lauersen K.J."/>
            <person name="Blifernez-Klassen O."/>
            <person name="Kalinowski J."/>
            <person name="Goesmann A."/>
            <person name="Mussgnug J.H."/>
            <person name="Kruse O."/>
        </authorList>
    </citation>
    <scope>NUCLEOTIDE SEQUENCE [LARGE SCALE GENOMIC DNA]</scope>
    <source>
        <strain evidence="3 4">SAG 48.87</strain>
    </source>
</reference>
<dbReference type="Pfam" id="PF08241">
    <property type="entry name" value="Methyltransf_11"/>
    <property type="match status" value="1"/>
</dbReference>
<gene>
    <name evidence="3" type="ORF">MNEG_13365</name>
</gene>
<feature type="compositionally biased region" description="Gly residues" evidence="1">
    <location>
        <begin position="304"/>
        <end position="330"/>
    </location>
</feature>
<dbReference type="AlphaFoldDB" id="A0A0D2J3W3"/>
<organism evidence="3 4">
    <name type="scientific">Monoraphidium neglectum</name>
    <dbReference type="NCBI Taxonomy" id="145388"/>
    <lineage>
        <taxon>Eukaryota</taxon>
        <taxon>Viridiplantae</taxon>
        <taxon>Chlorophyta</taxon>
        <taxon>core chlorophytes</taxon>
        <taxon>Chlorophyceae</taxon>
        <taxon>CS clade</taxon>
        <taxon>Sphaeropleales</taxon>
        <taxon>Selenastraceae</taxon>
        <taxon>Monoraphidium</taxon>
    </lineage>
</organism>
<feature type="region of interest" description="Disordered" evidence="1">
    <location>
        <begin position="700"/>
        <end position="719"/>
    </location>
</feature>
<dbReference type="PANTHER" id="PTHR12734">
    <property type="entry name" value="METHYLTRANSFERASE-RELATED"/>
    <property type="match status" value="1"/>
</dbReference>
<feature type="compositionally biased region" description="Low complexity" evidence="1">
    <location>
        <begin position="700"/>
        <end position="712"/>
    </location>
</feature>
<dbReference type="EMBL" id="KK103998">
    <property type="protein sequence ID" value="KIY94597.1"/>
    <property type="molecule type" value="Genomic_DNA"/>
</dbReference>
<dbReference type="GO" id="GO:0005730">
    <property type="term" value="C:nucleolus"/>
    <property type="evidence" value="ECO:0007669"/>
    <property type="project" value="TreeGrafter"/>
</dbReference>
<feature type="compositionally biased region" description="Basic and acidic residues" evidence="1">
    <location>
        <begin position="654"/>
        <end position="671"/>
    </location>
</feature>
<dbReference type="InterPro" id="IPR029063">
    <property type="entry name" value="SAM-dependent_MTases_sf"/>
</dbReference>
<feature type="region of interest" description="Disordered" evidence="1">
    <location>
        <begin position="555"/>
        <end position="585"/>
    </location>
</feature>
<feature type="compositionally biased region" description="Basic residues" evidence="1">
    <location>
        <begin position="224"/>
        <end position="240"/>
    </location>
</feature>